<dbReference type="Gene3D" id="2.60.450.10">
    <property type="entry name" value="Lipopolysaccharide (LPS) transport protein A like domain"/>
    <property type="match status" value="1"/>
</dbReference>
<reference evidence="2 3" key="1">
    <citation type="submission" date="2021-12" db="EMBL/GenBank/DDBJ databases">
        <title>Genome sequencing of bacteria with rrn-lacking chromosome and rrn-plasmid.</title>
        <authorList>
            <person name="Anda M."/>
            <person name="Iwasaki W."/>
        </authorList>
    </citation>
    <scope>NUCLEOTIDE SEQUENCE [LARGE SCALE GENOMIC DNA]</scope>
    <source>
        <strain evidence="2 3">NBRC 15940</strain>
    </source>
</reference>
<dbReference type="Proteomes" id="UP001310022">
    <property type="component" value="Unassembled WGS sequence"/>
</dbReference>
<evidence type="ECO:0000313" key="2">
    <source>
        <dbReference type="EMBL" id="GJM60089.1"/>
    </source>
</evidence>
<dbReference type="GO" id="GO:1990351">
    <property type="term" value="C:transporter complex"/>
    <property type="evidence" value="ECO:0007669"/>
    <property type="project" value="TreeGrafter"/>
</dbReference>
<name>A0AAN4VU20_9BACT</name>
<accession>A0AAN4VU20</accession>
<feature type="domain" description="LPS-assembly protein LptD central" evidence="1">
    <location>
        <begin position="231"/>
        <end position="722"/>
    </location>
</feature>
<evidence type="ECO:0000259" key="1">
    <source>
        <dbReference type="Pfam" id="PF19838"/>
    </source>
</evidence>
<sequence>MNFSKNGKIGVYKIQYLSLLVFIGWLNIAANHKENQQITVPYLRSDSTDVDSTLTDSLALDSLALDSLALQDSLNRVPKGPIKVKIDYQAADSLTLNLRTQDVEMYGEGKVTYGTIELDADHIQLNYATNVVVAEGTEDTVGNVIGKPVFSDNGQVYQTENMAYNFDSKKAMITGVITQQQDGYIHGDTIVKNPQDELMVDHARYTTCDLPDPHFHIEASKIKMIPNNKLVSGPFQVYVMDIPVPAIFPLGMFPMPDRRSSGVLIPSFGEERNRGFFLRDLGYFFDINDYVNLTLYGTVYSRGDWGFRAESTYRDRYKYDGGINIEYQSNSSLNSILNESGSSNTFRVQWRHAPKSRPGQGRFSANVNFMSNNYNQINPGYGQGGLDNNLSQNFTSSVQYSGTLGNVFNYSASGRINQNVNTGQMDITLPDMSWNLMNRIYPFRGKNSRGDKWYEKVNLNYNGTLTNQLSNKPFSNPSYEVSDRPVQADSILDISSASLEDLIARGQFGIRHQIPVTTSFNLFKFFTVSPSFNSTIRQYTKQLDYNYIPEEEAVKVDTIPGFYNVYDYNMSVSVNTRLYGTKYFKGGNLQAIRHVMTPSMSFSASPDFTDDKFGYYQTVQVAPGEERTLSRYDGFAYGTPSASNAATASFSLSNTLEAKVLDKKDSTGVGTKKVPILDNFSFSTSYNFAADSFNLSNFNIAARTAIFNKKLNISVNATVDPYTYVLLNEGTDANGDRTVDQIRINEYAWKSGNGIGNLSSFRVALSTNLNPKAREKDRKFQKDVDDSDLDIADKEWLIRNPQAYVDFDIPWSLRINYDFGYNKTGFQDPRITQAMRFSGDLTLTEHWKINFSSGFDFEARALTQTNIGINRDLHCWQMSFNWVPFGAYQSYVLTINAKSSLLRDLKINRTRSWQDLF</sequence>
<dbReference type="Pfam" id="PF19838">
    <property type="entry name" value="LptD_2"/>
    <property type="match status" value="1"/>
</dbReference>
<dbReference type="GO" id="GO:0009279">
    <property type="term" value="C:cell outer membrane"/>
    <property type="evidence" value="ECO:0007669"/>
    <property type="project" value="TreeGrafter"/>
</dbReference>
<dbReference type="RefSeq" id="WP_338235957.1">
    <property type="nucleotide sequence ID" value="NZ_BQKE01000001.1"/>
</dbReference>
<dbReference type="InterPro" id="IPR050218">
    <property type="entry name" value="LptD"/>
</dbReference>
<gene>
    <name evidence="2" type="ORF">PEDI_06410</name>
</gene>
<dbReference type="InterPro" id="IPR045659">
    <property type="entry name" value="LptD_2"/>
</dbReference>
<comment type="caution">
    <text evidence="2">The sequence shown here is derived from an EMBL/GenBank/DDBJ whole genome shotgun (WGS) entry which is preliminary data.</text>
</comment>
<dbReference type="PANTHER" id="PTHR30189">
    <property type="entry name" value="LPS-ASSEMBLY PROTEIN"/>
    <property type="match status" value="1"/>
</dbReference>
<dbReference type="AlphaFoldDB" id="A0AAN4VU20"/>
<dbReference type="EMBL" id="BQKE01000001">
    <property type="protein sequence ID" value="GJM60089.1"/>
    <property type="molecule type" value="Genomic_DNA"/>
</dbReference>
<organism evidence="2 3">
    <name type="scientific">Persicobacter diffluens</name>
    <dbReference type="NCBI Taxonomy" id="981"/>
    <lineage>
        <taxon>Bacteria</taxon>
        <taxon>Pseudomonadati</taxon>
        <taxon>Bacteroidota</taxon>
        <taxon>Cytophagia</taxon>
        <taxon>Cytophagales</taxon>
        <taxon>Persicobacteraceae</taxon>
        <taxon>Persicobacter</taxon>
    </lineage>
</organism>
<evidence type="ECO:0000313" key="3">
    <source>
        <dbReference type="Proteomes" id="UP001310022"/>
    </source>
</evidence>
<proteinExistence type="predicted"/>
<dbReference type="PANTHER" id="PTHR30189:SF1">
    <property type="entry name" value="LPS-ASSEMBLY PROTEIN LPTD"/>
    <property type="match status" value="1"/>
</dbReference>
<keyword evidence="3" id="KW-1185">Reference proteome</keyword>
<protein>
    <recommendedName>
        <fullName evidence="1">LPS-assembly protein LptD central domain-containing protein</fullName>
    </recommendedName>
</protein>